<name>A0A0F9PM74_9ZZZZ</name>
<dbReference type="GO" id="GO:0003824">
    <property type="term" value="F:catalytic activity"/>
    <property type="evidence" value="ECO:0007669"/>
    <property type="project" value="InterPro"/>
</dbReference>
<dbReference type="PROSITE" id="PS51918">
    <property type="entry name" value="RADICAL_SAM"/>
    <property type="match status" value="1"/>
</dbReference>
<dbReference type="PANTHER" id="PTHR42836:SF1">
    <property type="entry name" value="7-CARBOXY-7-DEAZAGUANINE SYNTHASE"/>
    <property type="match status" value="1"/>
</dbReference>
<evidence type="ECO:0000313" key="7">
    <source>
        <dbReference type="EMBL" id="KKN02146.1"/>
    </source>
</evidence>
<dbReference type="InterPro" id="IPR007197">
    <property type="entry name" value="rSAM"/>
</dbReference>
<dbReference type="Gene3D" id="3.20.20.70">
    <property type="entry name" value="Aldolase class I"/>
    <property type="match status" value="1"/>
</dbReference>
<evidence type="ECO:0000256" key="3">
    <source>
        <dbReference type="ARBA" id="ARBA00022723"/>
    </source>
</evidence>
<dbReference type="SUPFAM" id="SSF102114">
    <property type="entry name" value="Radical SAM enzymes"/>
    <property type="match status" value="1"/>
</dbReference>
<dbReference type="GO" id="GO:0046872">
    <property type="term" value="F:metal ion binding"/>
    <property type="evidence" value="ECO:0007669"/>
    <property type="project" value="UniProtKB-KW"/>
</dbReference>
<evidence type="ECO:0000256" key="1">
    <source>
        <dbReference type="ARBA" id="ARBA00022485"/>
    </source>
</evidence>
<dbReference type="PANTHER" id="PTHR42836">
    <property type="entry name" value="7-CARBOXY-7-DEAZAGUANINE SYNTHASE"/>
    <property type="match status" value="1"/>
</dbReference>
<dbReference type="InterPro" id="IPR058240">
    <property type="entry name" value="rSAM_sf"/>
</dbReference>
<dbReference type="EMBL" id="LAZR01005180">
    <property type="protein sequence ID" value="KKN02146.1"/>
    <property type="molecule type" value="Genomic_DNA"/>
</dbReference>
<keyword evidence="2" id="KW-0949">S-adenosyl-L-methionine</keyword>
<gene>
    <name evidence="7" type="ORF">LCGC14_1120730</name>
</gene>
<organism evidence="7">
    <name type="scientific">marine sediment metagenome</name>
    <dbReference type="NCBI Taxonomy" id="412755"/>
    <lineage>
        <taxon>unclassified sequences</taxon>
        <taxon>metagenomes</taxon>
        <taxon>ecological metagenomes</taxon>
    </lineage>
</organism>
<sequence length="113" mass="12580">MRVIEQFETIQGEGKYVGVPSYFIRTTGCNLRCAWKNPDNSITKCDTPYSSFSPEAGQELNINETLSKLEKTAINDIVITGGEPMLQKDIVQMVNIFGDAGYFITVETNGTIY</sequence>
<keyword evidence="1" id="KW-0004">4Fe-4S</keyword>
<keyword evidence="5" id="KW-0411">Iron-sulfur</keyword>
<dbReference type="SFLD" id="SFLDS00029">
    <property type="entry name" value="Radical_SAM"/>
    <property type="match status" value="1"/>
</dbReference>
<keyword evidence="3" id="KW-0479">Metal-binding</keyword>
<dbReference type="GO" id="GO:0051539">
    <property type="term" value="F:4 iron, 4 sulfur cluster binding"/>
    <property type="evidence" value="ECO:0007669"/>
    <property type="project" value="UniProtKB-KW"/>
</dbReference>
<dbReference type="Pfam" id="PF04055">
    <property type="entry name" value="Radical_SAM"/>
    <property type="match status" value="1"/>
</dbReference>
<keyword evidence="4" id="KW-0408">Iron</keyword>
<dbReference type="InterPro" id="IPR013785">
    <property type="entry name" value="Aldolase_TIM"/>
</dbReference>
<evidence type="ECO:0000256" key="2">
    <source>
        <dbReference type="ARBA" id="ARBA00022691"/>
    </source>
</evidence>
<proteinExistence type="predicted"/>
<comment type="caution">
    <text evidence="7">The sequence shown here is derived from an EMBL/GenBank/DDBJ whole genome shotgun (WGS) entry which is preliminary data.</text>
</comment>
<protein>
    <recommendedName>
        <fullName evidence="6">Radical SAM core domain-containing protein</fullName>
    </recommendedName>
</protein>
<feature type="domain" description="Radical SAM core" evidence="6">
    <location>
        <begin position="16"/>
        <end position="113"/>
    </location>
</feature>
<feature type="non-terminal residue" evidence="7">
    <location>
        <position position="113"/>
    </location>
</feature>
<evidence type="ECO:0000256" key="5">
    <source>
        <dbReference type="ARBA" id="ARBA00023014"/>
    </source>
</evidence>
<accession>A0A0F9PM74</accession>
<evidence type="ECO:0000256" key="4">
    <source>
        <dbReference type="ARBA" id="ARBA00023004"/>
    </source>
</evidence>
<dbReference type="AlphaFoldDB" id="A0A0F9PM74"/>
<reference evidence="7" key="1">
    <citation type="journal article" date="2015" name="Nature">
        <title>Complex archaea that bridge the gap between prokaryotes and eukaryotes.</title>
        <authorList>
            <person name="Spang A."/>
            <person name="Saw J.H."/>
            <person name="Jorgensen S.L."/>
            <person name="Zaremba-Niedzwiedzka K."/>
            <person name="Martijn J."/>
            <person name="Lind A.E."/>
            <person name="van Eijk R."/>
            <person name="Schleper C."/>
            <person name="Guy L."/>
            <person name="Ettema T.J."/>
        </authorList>
    </citation>
    <scope>NUCLEOTIDE SEQUENCE</scope>
</reference>
<evidence type="ECO:0000259" key="6">
    <source>
        <dbReference type="PROSITE" id="PS51918"/>
    </source>
</evidence>